<accession>A0A5S5MDE3</accession>
<feature type="domain" description="Transposase (putative) YhgA-like" evidence="1">
    <location>
        <begin position="33"/>
        <end position="231"/>
    </location>
</feature>
<evidence type="ECO:0000313" key="3">
    <source>
        <dbReference type="Proteomes" id="UP000321899"/>
    </source>
</evidence>
<gene>
    <name evidence="2" type="ORF">FIM25_13525</name>
</gene>
<dbReference type="EMBL" id="VDMB01000021">
    <property type="protein sequence ID" value="TYT73756.1"/>
    <property type="molecule type" value="Genomic_DNA"/>
</dbReference>
<evidence type="ECO:0000313" key="2">
    <source>
        <dbReference type="EMBL" id="TYT73756.1"/>
    </source>
</evidence>
<keyword evidence="3" id="KW-1185">Reference proteome</keyword>
<comment type="caution">
    <text evidence="2">The sequence shown here is derived from an EMBL/GenBank/DDBJ whole genome shotgun (WGS) entry which is preliminary data.</text>
</comment>
<dbReference type="AlphaFoldDB" id="A0A5S5MDE3"/>
<dbReference type="InterPro" id="IPR006842">
    <property type="entry name" value="Transposase_31"/>
</dbReference>
<organism evidence="2 3">
    <name type="scientific">Desulfobotulus mexicanus</name>
    <dbReference type="NCBI Taxonomy" id="2586642"/>
    <lineage>
        <taxon>Bacteria</taxon>
        <taxon>Pseudomonadati</taxon>
        <taxon>Thermodesulfobacteriota</taxon>
        <taxon>Desulfobacteria</taxon>
        <taxon>Desulfobacterales</taxon>
        <taxon>Desulfobacteraceae</taxon>
        <taxon>Desulfobotulus</taxon>
    </lineage>
</organism>
<dbReference type="RefSeq" id="WP_139450296.1">
    <property type="nucleotide sequence ID" value="NZ_VDMB01000021.1"/>
</dbReference>
<dbReference type="Proteomes" id="UP000321899">
    <property type="component" value="Unassembled WGS sequence"/>
</dbReference>
<dbReference type="GO" id="GO:0006310">
    <property type="term" value="P:DNA recombination"/>
    <property type="evidence" value="ECO:0007669"/>
    <property type="project" value="TreeGrafter"/>
</dbReference>
<sequence>MCTGPCVRLWRKIPCQRKRRKVSSGEAFLFHVFFKKILDVEGHAEELVRSSLPPAILEGLDLSTLKEEKGSFLGEELSEYFSDLLYTCQFKGALIRIALLFEHKSYVDHDLPFQIHLYTGGFWERCRKQKIERTPIIPIVIYHGERKWQPGLLSDCFKELPSMIKPFIPDSEYIFVDLSNWSDEEINNKLFAMVSMKFCMLILKNIFDPDKLKDNIKEYFELASSLFEDEEGLKIIKNAIEYIFKATDLQPEYVAETIGTVSLKGKELAMTTAERLMNEGRNQGEEIGVLKGMYNEKYQTIMELRDFKMKPEEIAKITRLTPEKVKEVLAAGDKGLDLLIGNNATKH</sequence>
<name>A0A5S5MDE3_9BACT</name>
<reference evidence="2 3" key="1">
    <citation type="submission" date="2019-06" db="EMBL/GenBank/DDBJ databases">
        <title>Desulfobotulus mexicanus sp. nov., a novel sulfate-reducing bacterium isolated from the sediment of an alkaline crater lake in Mexico.</title>
        <authorList>
            <person name="Hirschler-Rea A."/>
        </authorList>
    </citation>
    <scope>NUCLEOTIDE SEQUENCE [LARGE SCALE GENOMIC DNA]</scope>
    <source>
        <strain evidence="2 3">PAR22N</strain>
    </source>
</reference>
<dbReference type="InterPro" id="IPR051699">
    <property type="entry name" value="Rpn/YhgA-like_nuclease"/>
</dbReference>
<dbReference type="OrthoDB" id="9813385at2"/>
<dbReference type="GO" id="GO:1990238">
    <property type="term" value="F:double-stranded DNA endonuclease activity"/>
    <property type="evidence" value="ECO:0007669"/>
    <property type="project" value="TreeGrafter"/>
</dbReference>
<dbReference type="PANTHER" id="PTHR34611:SF2">
    <property type="entry name" value="INACTIVE RECOMBINATION-PROMOTING NUCLEASE-LIKE PROTEIN RPNE-RELATED"/>
    <property type="match status" value="1"/>
</dbReference>
<dbReference type="Pfam" id="PF04754">
    <property type="entry name" value="Transposase_31"/>
    <property type="match status" value="1"/>
</dbReference>
<protein>
    <submittedName>
        <fullName evidence="2">Rpn family recombination-promoting nuclease/putative transposase</fullName>
    </submittedName>
</protein>
<evidence type="ECO:0000259" key="1">
    <source>
        <dbReference type="Pfam" id="PF04754"/>
    </source>
</evidence>
<proteinExistence type="predicted"/>
<dbReference type="PANTHER" id="PTHR34611">
    <property type="match status" value="1"/>
</dbReference>